<name>A0A9J6EQS2_RHIMP</name>
<dbReference type="InterPro" id="IPR032675">
    <property type="entry name" value="LRR_dom_sf"/>
</dbReference>
<evidence type="ECO:0000313" key="3">
    <source>
        <dbReference type="Proteomes" id="UP000821866"/>
    </source>
</evidence>
<reference evidence="2" key="2">
    <citation type="submission" date="2021-09" db="EMBL/GenBank/DDBJ databases">
        <authorList>
            <person name="Jia N."/>
            <person name="Wang J."/>
            <person name="Shi W."/>
            <person name="Du L."/>
            <person name="Sun Y."/>
            <person name="Zhan W."/>
            <person name="Jiang J."/>
            <person name="Wang Q."/>
            <person name="Zhang B."/>
            <person name="Ji P."/>
            <person name="Sakyi L.B."/>
            <person name="Cui X."/>
            <person name="Yuan T."/>
            <person name="Jiang B."/>
            <person name="Yang W."/>
            <person name="Lam T.T.-Y."/>
            <person name="Chang Q."/>
            <person name="Ding S."/>
            <person name="Wang X."/>
            <person name="Zhu J."/>
            <person name="Ruan X."/>
            <person name="Zhao L."/>
            <person name="Wei J."/>
            <person name="Que T."/>
            <person name="Du C."/>
            <person name="Cheng J."/>
            <person name="Dai P."/>
            <person name="Han X."/>
            <person name="Huang E."/>
            <person name="Gao Y."/>
            <person name="Liu J."/>
            <person name="Shao H."/>
            <person name="Ye R."/>
            <person name="Li L."/>
            <person name="Wei W."/>
            <person name="Wang X."/>
            <person name="Wang C."/>
            <person name="Huo Q."/>
            <person name="Li W."/>
            <person name="Guo W."/>
            <person name="Chen H."/>
            <person name="Chen S."/>
            <person name="Zhou L."/>
            <person name="Zhou L."/>
            <person name="Ni X."/>
            <person name="Tian J."/>
            <person name="Zhou Y."/>
            <person name="Sheng Y."/>
            <person name="Liu T."/>
            <person name="Pan Y."/>
            <person name="Xia L."/>
            <person name="Li J."/>
            <person name="Zhao F."/>
            <person name="Cao W."/>
        </authorList>
    </citation>
    <scope>NUCLEOTIDE SEQUENCE</scope>
    <source>
        <strain evidence="2">Rmic-2018</strain>
        <tissue evidence="2">Larvae</tissue>
    </source>
</reference>
<proteinExistence type="predicted"/>
<reference evidence="2" key="1">
    <citation type="journal article" date="2020" name="Cell">
        <title>Large-Scale Comparative Analyses of Tick Genomes Elucidate Their Genetic Diversity and Vector Capacities.</title>
        <authorList>
            <consortium name="Tick Genome and Microbiome Consortium (TIGMIC)"/>
            <person name="Jia N."/>
            <person name="Wang J."/>
            <person name="Shi W."/>
            <person name="Du L."/>
            <person name="Sun Y."/>
            <person name="Zhan W."/>
            <person name="Jiang J.F."/>
            <person name="Wang Q."/>
            <person name="Zhang B."/>
            <person name="Ji P."/>
            <person name="Bell-Sakyi L."/>
            <person name="Cui X.M."/>
            <person name="Yuan T.T."/>
            <person name="Jiang B.G."/>
            <person name="Yang W.F."/>
            <person name="Lam T.T."/>
            <person name="Chang Q.C."/>
            <person name="Ding S.J."/>
            <person name="Wang X.J."/>
            <person name="Zhu J.G."/>
            <person name="Ruan X.D."/>
            <person name="Zhao L."/>
            <person name="Wei J.T."/>
            <person name="Ye R.Z."/>
            <person name="Que T.C."/>
            <person name="Du C.H."/>
            <person name="Zhou Y.H."/>
            <person name="Cheng J.X."/>
            <person name="Dai P.F."/>
            <person name="Guo W.B."/>
            <person name="Han X.H."/>
            <person name="Huang E.J."/>
            <person name="Li L.F."/>
            <person name="Wei W."/>
            <person name="Gao Y.C."/>
            <person name="Liu J.Z."/>
            <person name="Shao H.Z."/>
            <person name="Wang X."/>
            <person name="Wang C.C."/>
            <person name="Yang T.C."/>
            <person name="Huo Q.B."/>
            <person name="Li W."/>
            <person name="Chen H.Y."/>
            <person name="Chen S.E."/>
            <person name="Zhou L.G."/>
            <person name="Ni X.B."/>
            <person name="Tian J.H."/>
            <person name="Sheng Y."/>
            <person name="Liu T."/>
            <person name="Pan Y.S."/>
            <person name="Xia L.Y."/>
            <person name="Li J."/>
            <person name="Zhao F."/>
            <person name="Cao W.C."/>
        </authorList>
    </citation>
    <scope>NUCLEOTIDE SEQUENCE</scope>
    <source>
        <strain evidence="2">Rmic-2018</strain>
    </source>
</reference>
<organism evidence="2 3">
    <name type="scientific">Rhipicephalus microplus</name>
    <name type="common">Cattle tick</name>
    <name type="synonym">Boophilus microplus</name>
    <dbReference type="NCBI Taxonomy" id="6941"/>
    <lineage>
        <taxon>Eukaryota</taxon>
        <taxon>Metazoa</taxon>
        <taxon>Ecdysozoa</taxon>
        <taxon>Arthropoda</taxon>
        <taxon>Chelicerata</taxon>
        <taxon>Arachnida</taxon>
        <taxon>Acari</taxon>
        <taxon>Parasitiformes</taxon>
        <taxon>Ixodida</taxon>
        <taxon>Ixodoidea</taxon>
        <taxon>Ixodidae</taxon>
        <taxon>Rhipicephalinae</taxon>
        <taxon>Rhipicephalus</taxon>
        <taxon>Boophilus</taxon>
    </lineage>
</organism>
<sequence length="640" mass="71907">MGNIFGRLKWLFTAFFAERAHATSILHRAVAKNFRLPCSADVPAATQNNQGCPIRDYLDTCNELLFHVGLELREQRGGSLSLVSFDASSARVAPPADVDLYRTKTFLRWLIRTHVCITSLVLRDKWVTAPGDAIVEELPDNNHIKKLLVRFPSADAPHSHIATLLPRLRFLEDLSLYHSPNTSAFVEAVSGLLRTTTCLRSLTLQACYSGQPPKTLADALAANSTLKMFELWTNWHATVPPGALGNYVMSDQMLTKLVLTGDKDDRQELLLVECLARNSTVSTLYIHSVCGGESTARFLTRILAECPGLKKLALRKVQDMGTNISDATLTLSGEALAANKTLQELTFPYSLWHPKNWIAFFNFLPRNTHLRSLKISHYNQMIHVRNADIRELLACASSSPRVFFNIVLRGDILGHMHFKAFSRLRLSESASAKLRVLEQLPTLDHFTLLWVHVPQAGEPFFSSLANYIRSTAVLQRLILTVTNSSLATDMDPSLHWTRLSDSLSANTSIARFEIHSQGNFQYSDQLARSVGRSRSITRVTLRLNPPGDADEFLCHLSAALGENYNLLEMNSVGVIVGVEAKHWLFRIRETMRRNCGLLDRAAAYHDTGHLNRYAFFFSFIDLVESKMLFYHLSRPGIECR</sequence>
<dbReference type="SUPFAM" id="SSF52047">
    <property type="entry name" value="RNI-like"/>
    <property type="match status" value="1"/>
</dbReference>
<dbReference type="VEuPathDB" id="VectorBase:LOC119162424"/>
<comment type="caution">
    <text evidence="2">The sequence shown here is derived from an EMBL/GenBank/DDBJ whole genome shotgun (WGS) entry which is preliminary data.</text>
</comment>
<protein>
    <submittedName>
        <fullName evidence="2">Uncharacterized protein</fullName>
    </submittedName>
</protein>
<keyword evidence="1" id="KW-0732">Signal</keyword>
<dbReference type="AlphaFoldDB" id="A0A9J6EQS2"/>
<accession>A0A9J6EQS2</accession>
<evidence type="ECO:0000313" key="2">
    <source>
        <dbReference type="EMBL" id="KAH8036408.1"/>
    </source>
</evidence>
<dbReference type="Proteomes" id="UP000821866">
    <property type="component" value="Chromosome 10"/>
</dbReference>
<gene>
    <name evidence="2" type="ORF">HPB51_000327</name>
</gene>
<feature type="signal peptide" evidence="1">
    <location>
        <begin position="1"/>
        <end position="22"/>
    </location>
</feature>
<keyword evidence="3" id="KW-1185">Reference proteome</keyword>
<dbReference type="EMBL" id="JABSTU010000002">
    <property type="protein sequence ID" value="KAH8036408.1"/>
    <property type="molecule type" value="Genomic_DNA"/>
</dbReference>
<dbReference type="Gene3D" id="3.80.10.10">
    <property type="entry name" value="Ribonuclease Inhibitor"/>
    <property type="match status" value="2"/>
</dbReference>
<feature type="chain" id="PRO_5039938342" evidence="1">
    <location>
        <begin position="23"/>
        <end position="640"/>
    </location>
</feature>
<evidence type="ECO:0000256" key="1">
    <source>
        <dbReference type="SAM" id="SignalP"/>
    </source>
</evidence>
<dbReference type="PANTHER" id="PTHR47679:SF2">
    <property type="entry name" value="C-TERMINAL OF ROC (COR) DOMAIN-CONTAINING PROTEIN"/>
    <property type="match status" value="1"/>
</dbReference>
<dbReference type="PANTHER" id="PTHR47679">
    <property type="entry name" value="PROTEIN TORNADO 1"/>
    <property type="match status" value="1"/>
</dbReference>